<feature type="transmembrane region" description="Helical" evidence="2">
    <location>
        <begin position="298"/>
        <end position="324"/>
    </location>
</feature>
<keyword evidence="4" id="KW-0238">DNA-binding</keyword>
<dbReference type="Pfam" id="PF07526">
    <property type="entry name" value="POX"/>
    <property type="match status" value="1"/>
</dbReference>
<accession>A0A7J6X0C1</accession>
<feature type="domain" description="POX" evidence="3">
    <location>
        <begin position="219"/>
        <end position="331"/>
    </location>
</feature>
<name>A0A7J6X0C1_THATH</name>
<gene>
    <name evidence="4" type="ORF">FRX31_007630</name>
</gene>
<keyword evidence="2" id="KW-1133">Transmembrane helix</keyword>
<organism evidence="4 5">
    <name type="scientific">Thalictrum thalictroides</name>
    <name type="common">Rue-anemone</name>
    <name type="synonym">Anemone thalictroides</name>
    <dbReference type="NCBI Taxonomy" id="46969"/>
    <lineage>
        <taxon>Eukaryota</taxon>
        <taxon>Viridiplantae</taxon>
        <taxon>Streptophyta</taxon>
        <taxon>Embryophyta</taxon>
        <taxon>Tracheophyta</taxon>
        <taxon>Spermatophyta</taxon>
        <taxon>Magnoliopsida</taxon>
        <taxon>Ranunculales</taxon>
        <taxon>Ranunculaceae</taxon>
        <taxon>Thalictroideae</taxon>
        <taxon>Thalictrum</taxon>
    </lineage>
</organism>
<dbReference type="Proteomes" id="UP000554482">
    <property type="component" value="Unassembled WGS sequence"/>
</dbReference>
<dbReference type="GO" id="GO:0003677">
    <property type="term" value="F:DNA binding"/>
    <property type="evidence" value="ECO:0007669"/>
    <property type="project" value="UniProtKB-KW"/>
</dbReference>
<proteinExistence type="predicted"/>
<keyword evidence="2" id="KW-0812">Transmembrane</keyword>
<evidence type="ECO:0000256" key="1">
    <source>
        <dbReference type="SAM" id="MobiDB-lite"/>
    </source>
</evidence>
<feature type="compositionally biased region" description="Basic and acidic residues" evidence="1">
    <location>
        <begin position="46"/>
        <end position="58"/>
    </location>
</feature>
<feature type="region of interest" description="Disordered" evidence="1">
    <location>
        <begin position="46"/>
        <end position="101"/>
    </location>
</feature>
<dbReference type="EMBL" id="JABWDY010007643">
    <property type="protein sequence ID" value="KAF5202783.1"/>
    <property type="molecule type" value="Genomic_DNA"/>
</dbReference>
<keyword evidence="5" id="KW-1185">Reference proteome</keyword>
<keyword evidence="2" id="KW-0472">Membrane</keyword>
<evidence type="ECO:0000313" key="5">
    <source>
        <dbReference type="Proteomes" id="UP000554482"/>
    </source>
</evidence>
<evidence type="ECO:0000259" key="3">
    <source>
        <dbReference type="SMART" id="SM00574"/>
    </source>
</evidence>
<dbReference type="AlphaFoldDB" id="A0A7J6X0C1"/>
<comment type="caution">
    <text evidence="4">The sequence shown here is derived from an EMBL/GenBank/DDBJ whole genome shotgun (WGS) entry which is preliminary data.</text>
</comment>
<dbReference type="OrthoDB" id="10056939at2759"/>
<dbReference type="InterPro" id="IPR006563">
    <property type="entry name" value="POX_dom"/>
</dbReference>
<feature type="compositionally biased region" description="Low complexity" evidence="1">
    <location>
        <begin position="59"/>
        <end position="101"/>
    </location>
</feature>
<evidence type="ECO:0000313" key="4">
    <source>
        <dbReference type="EMBL" id="KAF5202783.1"/>
    </source>
</evidence>
<reference evidence="4 5" key="1">
    <citation type="submission" date="2020-06" db="EMBL/GenBank/DDBJ databases">
        <title>Transcriptomic and genomic resources for Thalictrum thalictroides and T. hernandezii: Facilitating candidate gene discovery in an emerging model plant lineage.</title>
        <authorList>
            <person name="Arias T."/>
            <person name="Riano-Pachon D.M."/>
            <person name="Di Stilio V.S."/>
        </authorList>
    </citation>
    <scope>NUCLEOTIDE SEQUENCE [LARGE SCALE GENOMIC DNA]</scope>
    <source>
        <strain evidence="5">cv. WT478/WT964</strain>
        <tissue evidence="4">Leaves</tissue>
    </source>
</reference>
<sequence>MAEGFLHHFPQQSRRDKLRVFLDNQQQQQQQLDGLLPSLIPSHMLRIRDGGGRRRGEEANANNNMHISSSYNHTNTTTTSSSSSSSSSSPSASHHHYPYMLDPSPSSSLPLPLNVYPSSLQDYNNFYIAQTLPEFDNSAAVGEALPINSSTMHMHMYKPQALSITNDSSSQRLSLSLSSHHQQQLNLARSNLGCSSSRGGGGASSSNDIRSAVPLGPFTGYSSILKRSRFLVPAQQMLEDFCDVGQGFYIDRSSIDSLTMEENFNETAGIVDNLMACSDRGEHHHQKKVRLITLLDEVYMILLLSKIGFNLVTFINLFYVMLSFHYDKILLVRKG</sequence>
<evidence type="ECO:0000256" key="2">
    <source>
        <dbReference type="SAM" id="Phobius"/>
    </source>
</evidence>
<dbReference type="SMART" id="SM00574">
    <property type="entry name" value="POX"/>
    <property type="match status" value="1"/>
</dbReference>
<keyword evidence="4" id="KW-0371">Homeobox</keyword>
<protein>
    <submittedName>
        <fullName evidence="4">Bel1-like homeodomain protein</fullName>
    </submittedName>
</protein>